<comment type="caution">
    <text evidence="3">The sequence shown here is derived from an EMBL/GenBank/DDBJ whole genome shotgun (WGS) entry which is preliminary data.</text>
</comment>
<sequence>MYELIAQNKYGEQLKMTNNPRYVITDVDGLYPPEGTINTTQVANTDGSVFNSSRINDRVITITIAINAPAEANRILLYRYFKTKYPVRLYYKNGTRDVYIDGYVSKFSVEYFEKKQTAQIEITCPMALFRATKESSTEFSNIENMFTFPFAIEEAGVPFSYIVLGEQKTIINGGDVETGVVIRLNALGTVKNPKIYNVDTIDHMILNVTMQAGDEITINTRKKEKSITLLRDGVMTNIVGRLEAGSTWFNLLPGDNVFTYEADELPENLQCTFIINNQFEGV</sequence>
<evidence type="ECO:0000313" key="3">
    <source>
        <dbReference type="EMBL" id="RHK39919.1"/>
    </source>
</evidence>
<protein>
    <submittedName>
        <fullName evidence="3">Phage tail family protein</fullName>
    </submittedName>
</protein>
<evidence type="ECO:0000259" key="1">
    <source>
        <dbReference type="Pfam" id="PF05709"/>
    </source>
</evidence>
<dbReference type="Gene3D" id="2.60.120.860">
    <property type="match status" value="1"/>
</dbReference>
<dbReference type="InterPro" id="IPR054738">
    <property type="entry name" value="Siphovirus-type_tail_C"/>
</dbReference>
<evidence type="ECO:0000313" key="4">
    <source>
        <dbReference type="Proteomes" id="UP000283497"/>
    </source>
</evidence>
<feature type="domain" description="Siphovirus-type tail component RIFT-related" evidence="1">
    <location>
        <begin position="12"/>
        <end position="124"/>
    </location>
</feature>
<organism evidence="3 4">
    <name type="scientific">Anaerobutyricum hallii</name>
    <dbReference type="NCBI Taxonomy" id="39488"/>
    <lineage>
        <taxon>Bacteria</taxon>
        <taxon>Bacillati</taxon>
        <taxon>Bacillota</taxon>
        <taxon>Clostridia</taxon>
        <taxon>Lachnospirales</taxon>
        <taxon>Lachnospiraceae</taxon>
        <taxon>Anaerobutyricum</taxon>
    </lineage>
</organism>
<dbReference type="Pfam" id="PF22768">
    <property type="entry name" value="SPP1_Dit"/>
    <property type="match status" value="1"/>
</dbReference>
<dbReference type="RefSeq" id="WP_118314332.1">
    <property type="nucleotide sequence ID" value="NZ_QRNJ01000018.1"/>
</dbReference>
<evidence type="ECO:0000259" key="2">
    <source>
        <dbReference type="Pfam" id="PF22768"/>
    </source>
</evidence>
<proteinExistence type="predicted"/>
<name>A0A415G8B5_9FIRM</name>
<dbReference type="InterPro" id="IPR008841">
    <property type="entry name" value="Siphovirus-type_tail_N"/>
</dbReference>
<dbReference type="Proteomes" id="UP000283497">
    <property type="component" value="Unassembled WGS sequence"/>
</dbReference>
<dbReference type="AlphaFoldDB" id="A0A415G8B5"/>
<dbReference type="Pfam" id="PF05709">
    <property type="entry name" value="Sipho_tail"/>
    <property type="match status" value="1"/>
</dbReference>
<gene>
    <name evidence="3" type="ORF">DW068_05970</name>
</gene>
<dbReference type="EMBL" id="QRNJ01000018">
    <property type="protein sequence ID" value="RHK39919.1"/>
    <property type="molecule type" value="Genomic_DNA"/>
</dbReference>
<reference evidence="3 4" key="1">
    <citation type="submission" date="2018-08" db="EMBL/GenBank/DDBJ databases">
        <title>A genome reference for cultivated species of the human gut microbiota.</title>
        <authorList>
            <person name="Zou Y."/>
            <person name="Xue W."/>
            <person name="Luo G."/>
        </authorList>
    </citation>
    <scope>NUCLEOTIDE SEQUENCE [LARGE SCALE GENOMIC DNA]</scope>
    <source>
        <strain evidence="3 4">AF45-14BH</strain>
    </source>
</reference>
<feature type="domain" description="Siphovirus-type tail component C-terminal" evidence="2">
    <location>
        <begin position="173"/>
        <end position="262"/>
    </location>
</feature>
<dbReference type="Gene3D" id="2.40.30.200">
    <property type="match status" value="1"/>
</dbReference>
<accession>A0A415G8B5</accession>